<evidence type="ECO:0000259" key="2">
    <source>
        <dbReference type="Pfam" id="PF07238"/>
    </source>
</evidence>
<reference evidence="3 4" key="1">
    <citation type="submission" date="2023-12" db="EMBL/GenBank/DDBJ databases">
        <title>Friends and Foes: Symbiotic and Algicidal bacterial influence on Karenia brevis blooms.</title>
        <authorList>
            <person name="Fei C."/>
            <person name="Mohamed A.R."/>
            <person name="Booker A."/>
            <person name="Arshad M."/>
            <person name="Klass S."/>
            <person name="Ahn S."/>
            <person name="Gilbert P.M."/>
            <person name="Heil C.A."/>
            <person name="Martinez J.M."/>
            <person name="Amin S.A."/>
        </authorList>
    </citation>
    <scope>NUCLEOTIDE SEQUENCE [LARGE SCALE GENOMIC DNA]</scope>
    <source>
        <strain evidence="3 4">CE15</strain>
    </source>
</reference>
<sequence length="843" mass="96571">MAEDVLIKYQSLIEDLKRDLGRPNFDAIFTKKTKTLSSSERFLIKMEMNRLLQPINRFIDLRGQVTGDVRAYSYNGKQHFMDEIAINVFEAGIRRYKRYTLAVYEAVMNTENNHKVMQRKAQERGELAPQPVGSSEQKEEKPSVNWVSFASYESRSEERMNYSIKVKLFLPSGSEIEASTSDISVSGCKVKLYSRYQVRKGETIRMRLMGLEQDFELGLKNGLEYEVVAVESVNAELNHVRMKRTFSDDNKTIDDFLKSFIHGNKRRYKVNLDNTLDAVVVKGYEQYYLPRVASLFVFLSVKEARVIPNIVLSNENNLNVARYFNDENRNSVLPQILNSARINQLQNTPGDVKQTNLYCFTHTNNGKIFYYSASESELNNTPNLRDLFWGFASQKPSFRVFNVQLMPCSSEDSYIPLSLPDSASSEVAKLNKPPSPRVQGIVKDTKYLLLLTDITSASSSDTLKKITFDKSHVNHLKQYGHQKLRSYPDVEFVALDYINLRNETRYLYKTPIQLEQEEKGELTGHTLDFSVNGLQLELAAPTDYEKGDLLLVALPELQKLTKKYQLSKLAYEVMAVSKTKTVVNLRTYKPTTDMEHQGSRFFNQLIENNKSKLVASEESPKTPGLSTALRNMVTKSVCQFPFYLHKRGSQIKVGAIAKGLYPSSCHLLLSHMASLTKNFEFKHLIKHNAFDNLIGAPLKDMARHDAPLQFDLFVRLQPKERDPDKALVTELLDCKQVNNRKTFVAASVREDLFFAFRLYISRTGRPDTDYIAKELGYISQYAQHKAKDLEEELWSVIGVGDALDITQEVLTRYAIAPDVQSNLNKRKVLWSKTAQYQLSNLFE</sequence>
<feature type="region of interest" description="Disordered" evidence="1">
    <location>
        <begin position="118"/>
        <end position="139"/>
    </location>
</feature>
<dbReference type="Pfam" id="PF07238">
    <property type="entry name" value="PilZ"/>
    <property type="match status" value="2"/>
</dbReference>
<protein>
    <submittedName>
        <fullName evidence="3">PilZ domain-containing protein</fullName>
    </submittedName>
</protein>
<name>A0ABU8EVD8_9GAMM</name>
<comment type="caution">
    <text evidence="3">The sequence shown here is derived from an EMBL/GenBank/DDBJ whole genome shotgun (WGS) entry which is preliminary data.</text>
</comment>
<evidence type="ECO:0000313" key="4">
    <source>
        <dbReference type="Proteomes" id="UP001382455"/>
    </source>
</evidence>
<dbReference type="InterPro" id="IPR009875">
    <property type="entry name" value="PilZ_domain"/>
</dbReference>
<dbReference type="RefSeq" id="WP_336435460.1">
    <property type="nucleotide sequence ID" value="NZ_JBAWKS010000001.1"/>
</dbReference>
<dbReference type="EMBL" id="JBAWKS010000001">
    <property type="protein sequence ID" value="MEI4550181.1"/>
    <property type="molecule type" value="Genomic_DNA"/>
</dbReference>
<organism evidence="3 4">
    <name type="scientific">Pseudoalteromonas spongiae</name>
    <dbReference type="NCBI Taxonomy" id="298657"/>
    <lineage>
        <taxon>Bacteria</taxon>
        <taxon>Pseudomonadati</taxon>
        <taxon>Pseudomonadota</taxon>
        <taxon>Gammaproteobacteria</taxon>
        <taxon>Alteromonadales</taxon>
        <taxon>Pseudoalteromonadaceae</taxon>
        <taxon>Pseudoalteromonas</taxon>
    </lineage>
</organism>
<dbReference type="Proteomes" id="UP001382455">
    <property type="component" value="Unassembled WGS sequence"/>
</dbReference>
<accession>A0ABU8EVD8</accession>
<feature type="domain" description="PilZ" evidence="2">
    <location>
        <begin position="154"/>
        <end position="242"/>
    </location>
</feature>
<evidence type="ECO:0000313" key="3">
    <source>
        <dbReference type="EMBL" id="MEI4550181.1"/>
    </source>
</evidence>
<dbReference type="Gene3D" id="2.40.10.220">
    <property type="entry name" value="predicted glycosyltransferase like domains"/>
    <property type="match status" value="2"/>
</dbReference>
<keyword evidence="4" id="KW-1185">Reference proteome</keyword>
<gene>
    <name evidence="3" type="ORF">WAE96_10935</name>
</gene>
<feature type="domain" description="PilZ" evidence="2">
    <location>
        <begin position="500"/>
        <end position="579"/>
    </location>
</feature>
<proteinExistence type="predicted"/>
<evidence type="ECO:0000256" key="1">
    <source>
        <dbReference type="SAM" id="MobiDB-lite"/>
    </source>
</evidence>